<evidence type="ECO:0000313" key="1">
    <source>
        <dbReference type="EMBL" id="MCL6284949.1"/>
    </source>
</evidence>
<protein>
    <submittedName>
        <fullName evidence="1">Uncharacterized protein</fullName>
    </submittedName>
</protein>
<dbReference type="RefSeq" id="WP_249711287.1">
    <property type="nucleotide sequence ID" value="NZ_JAMFMB010000020.1"/>
</dbReference>
<sequence length="227" mass="25398">MPAEAHDPSQAWCEGDLGLSPSAEPFLPDGGLIKIGDIIIRVCQPPTSDRGPDERVMRLFVNPRRVEDLRYDKSVSGVRLVYVARSDHKLDTIIQRKQKVGDARFGGSAYDIYKYYSPETSAFVDAPAFVYTHQVDGSDAPPPHVITCSKSFPRHPEALSFCRLFIDYKGIRVRLLFAGGGPVAPPLPLELFPEFAKDLVRVMEAVDVTADAEDLRKNLPYWDQHEQ</sequence>
<comment type="caution">
    <text evidence="1">The sequence shown here is derived from an EMBL/GenBank/DDBJ whole genome shotgun (WGS) entry which is preliminary data.</text>
</comment>
<evidence type="ECO:0000313" key="2">
    <source>
        <dbReference type="Proteomes" id="UP001203880"/>
    </source>
</evidence>
<gene>
    <name evidence="1" type="ORF">M3P21_15560</name>
</gene>
<reference evidence="1" key="1">
    <citation type="submission" date="2022-05" db="EMBL/GenBank/DDBJ databases">
        <authorList>
            <person name="Park J.-S."/>
        </authorList>
    </citation>
    <scope>NUCLEOTIDE SEQUENCE</scope>
    <source>
        <strain evidence="1">2012CJ41-6</strain>
    </source>
</reference>
<name>A0ABT0Q514_9RHOB</name>
<organism evidence="1 2">
    <name type="scientific">Ruegeria spongiae</name>
    <dbReference type="NCBI Taxonomy" id="2942209"/>
    <lineage>
        <taxon>Bacteria</taxon>
        <taxon>Pseudomonadati</taxon>
        <taxon>Pseudomonadota</taxon>
        <taxon>Alphaproteobacteria</taxon>
        <taxon>Rhodobacterales</taxon>
        <taxon>Roseobacteraceae</taxon>
        <taxon>Ruegeria</taxon>
    </lineage>
</organism>
<proteinExistence type="predicted"/>
<accession>A0ABT0Q514</accession>
<dbReference type="Proteomes" id="UP001203880">
    <property type="component" value="Unassembled WGS sequence"/>
</dbReference>
<keyword evidence="2" id="KW-1185">Reference proteome</keyword>
<dbReference type="EMBL" id="JAMFMB010000020">
    <property type="protein sequence ID" value="MCL6284949.1"/>
    <property type="molecule type" value="Genomic_DNA"/>
</dbReference>